<feature type="transmembrane region" description="Helical" evidence="6">
    <location>
        <begin position="12"/>
        <end position="33"/>
    </location>
</feature>
<dbReference type="PANTHER" id="PTHR30250:SF11">
    <property type="entry name" value="O-ANTIGEN TRANSPORTER-RELATED"/>
    <property type="match status" value="1"/>
</dbReference>
<feature type="transmembrane region" description="Helical" evidence="6">
    <location>
        <begin position="285"/>
        <end position="308"/>
    </location>
</feature>
<sequence length="410" mass="42387">MKTSQPGRLFGEFAWVAIGRVIAALLQAAMLALVARSVLPEQFGLLSALLGVATFAQTASDLGIATFVLRERAREPDSPAVAAGLRVNQWTSLALAITSVFLIAGGALLIDPLFWFMLPLAVWAAAERNADTRVGLAVADGRAAISVINLVVRRASALVVFAALTLLGLHGVLAYSIAVALAGLGSAVWANYYVRRHISALPSSMRLAIRSARPFWFNSAAMQARNFDATIVGLAGGAVAAGLYSAASRLTVPLQILPTSMATVVVPASIRAVRDGLSLRPLARSLVATTGLMVAFSAALILVVPLLLPAILGDAYQGSVPVIQIVVAFLPFSAVSSLLTALLQGLGDGVLVAAIAVSVTLVCLALVLIGTTVAGPAGAAVGLGVSFGLQSVLLGLRVRPVVRRARRRLN</sequence>
<feature type="transmembrane region" description="Helical" evidence="6">
    <location>
        <begin position="90"/>
        <end position="110"/>
    </location>
</feature>
<dbReference type="RefSeq" id="WP_127048543.1">
    <property type="nucleotide sequence ID" value="NZ_RZGZ01000002.1"/>
</dbReference>
<dbReference type="PANTHER" id="PTHR30250">
    <property type="entry name" value="PST FAMILY PREDICTED COLANIC ACID TRANSPORTER"/>
    <property type="match status" value="1"/>
</dbReference>
<gene>
    <name evidence="7" type="ORF">ELQ94_06875</name>
</gene>
<dbReference type="InterPro" id="IPR050833">
    <property type="entry name" value="Poly_Biosynth_Transport"/>
</dbReference>
<dbReference type="InterPro" id="IPR002797">
    <property type="entry name" value="Polysacc_synth"/>
</dbReference>
<evidence type="ECO:0000256" key="4">
    <source>
        <dbReference type="ARBA" id="ARBA00022989"/>
    </source>
</evidence>
<comment type="subcellular location">
    <subcellularLocation>
        <location evidence="1">Cell membrane</location>
        <topology evidence="1">Multi-pass membrane protein</topology>
    </subcellularLocation>
</comment>
<dbReference type="GO" id="GO:0005886">
    <property type="term" value="C:plasma membrane"/>
    <property type="evidence" value="ECO:0007669"/>
    <property type="project" value="UniProtKB-SubCell"/>
</dbReference>
<name>A0A3S0VB42_9MICO</name>
<keyword evidence="2" id="KW-1003">Cell membrane</keyword>
<accession>A0A3S0VB42</accession>
<evidence type="ECO:0000256" key="3">
    <source>
        <dbReference type="ARBA" id="ARBA00022692"/>
    </source>
</evidence>
<dbReference type="Pfam" id="PF01943">
    <property type="entry name" value="Polysacc_synt"/>
    <property type="match status" value="1"/>
</dbReference>
<evidence type="ECO:0000256" key="5">
    <source>
        <dbReference type="ARBA" id="ARBA00023136"/>
    </source>
</evidence>
<feature type="transmembrane region" description="Helical" evidence="6">
    <location>
        <begin position="252"/>
        <end position="273"/>
    </location>
</feature>
<evidence type="ECO:0000256" key="6">
    <source>
        <dbReference type="SAM" id="Phobius"/>
    </source>
</evidence>
<protein>
    <recommendedName>
        <fullName evidence="9">Lipopolysaccharide biosynthesis protein</fullName>
    </recommendedName>
</protein>
<dbReference type="OrthoDB" id="5112563at2"/>
<evidence type="ECO:0008006" key="9">
    <source>
        <dbReference type="Google" id="ProtNLM"/>
    </source>
</evidence>
<dbReference type="Proteomes" id="UP000274909">
    <property type="component" value="Unassembled WGS sequence"/>
</dbReference>
<proteinExistence type="predicted"/>
<feature type="transmembrane region" description="Helical" evidence="6">
    <location>
        <begin position="45"/>
        <end position="69"/>
    </location>
</feature>
<keyword evidence="8" id="KW-1185">Reference proteome</keyword>
<feature type="transmembrane region" description="Helical" evidence="6">
    <location>
        <begin position="377"/>
        <end position="398"/>
    </location>
</feature>
<comment type="caution">
    <text evidence="7">The sequence shown here is derived from an EMBL/GenBank/DDBJ whole genome shotgun (WGS) entry which is preliminary data.</text>
</comment>
<organism evidence="7 8">
    <name type="scientific">Labedella endophytica</name>
    <dbReference type="NCBI Taxonomy" id="1523160"/>
    <lineage>
        <taxon>Bacteria</taxon>
        <taxon>Bacillati</taxon>
        <taxon>Actinomycetota</taxon>
        <taxon>Actinomycetes</taxon>
        <taxon>Micrococcales</taxon>
        <taxon>Microbacteriaceae</taxon>
        <taxon>Labedella</taxon>
    </lineage>
</organism>
<keyword evidence="5 6" id="KW-0472">Membrane</keyword>
<keyword evidence="3 6" id="KW-0812">Transmembrane</keyword>
<feature type="transmembrane region" description="Helical" evidence="6">
    <location>
        <begin position="320"/>
        <end position="343"/>
    </location>
</feature>
<reference evidence="7 8" key="1">
    <citation type="submission" date="2018-12" db="EMBL/GenBank/DDBJ databases">
        <authorList>
            <person name="Li F."/>
        </authorList>
    </citation>
    <scope>NUCLEOTIDE SEQUENCE [LARGE SCALE GENOMIC DNA]</scope>
    <source>
        <strain evidence="7 8">EGI 6500705</strain>
    </source>
</reference>
<evidence type="ECO:0000256" key="1">
    <source>
        <dbReference type="ARBA" id="ARBA00004651"/>
    </source>
</evidence>
<feature type="transmembrane region" description="Helical" evidence="6">
    <location>
        <begin position="172"/>
        <end position="194"/>
    </location>
</feature>
<evidence type="ECO:0000313" key="7">
    <source>
        <dbReference type="EMBL" id="RUR01232.1"/>
    </source>
</evidence>
<dbReference type="AlphaFoldDB" id="A0A3S0VB42"/>
<evidence type="ECO:0000256" key="2">
    <source>
        <dbReference type="ARBA" id="ARBA00022475"/>
    </source>
</evidence>
<dbReference type="EMBL" id="RZGZ01000002">
    <property type="protein sequence ID" value="RUR01232.1"/>
    <property type="molecule type" value="Genomic_DNA"/>
</dbReference>
<feature type="transmembrane region" description="Helical" evidence="6">
    <location>
        <begin position="227"/>
        <end position="246"/>
    </location>
</feature>
<keyword evidence="4 6" id="KW-1133">Transmembrane helix</keyword>
<evidence type="ECO:0000313" key="8">
    <source>
        <dbReference type="Proteomes" id="UP000274909"/>
    </source>
</evidence>
<feature type="transmembrane region" description="Helical" evidence="6">
    <location>
        <begin position="350"/>
        <end position="371"/>
    </location>
</feature>